<feature type="transmembrane region" description="Helical" evidence="1">
    <location>
        <begin position="6"/>
        <end position="28"/>
    </location>
</feature>
<protein>
    <submittedName>
        <fullName evidence="2">Uncharacterized protein</fullName>
    </submittedName>
</protein>
<evidence type="ECO:0000256" key="1">
    <source>
        <dbReference type="SAM" id="Phobius"/>
    </source>
</evidence>
<dbReference type="AlphaFoldDB" id="A0A6I3KLT3"/>
<gene>
    <name evidence="2" type="ORF">GIW81_10305</name>
</gene>
<name>A0A6I3KLT3_9HYPH</name>
<keyword evidence="1" id="KW-0472">Membrane</keyword>
<dbReference type="Proteomes" id="UP000440694">
    <property type="component" value="Unassembled WGS sequence"/>
</dbReference>
<feature type="transmembrane region" description="Helical" evidence="1">
    <location>
        <begin position="48"/>
        <end position="65"/>
    </location>
</feature>
<accession>A0A6I3KLT3</accession>
<evidence type="ECO:0000313" key="2">
    <source>
        <dbReference type="EMBL" id="MTD94722.1"/>
    </source>
</evidence>
<comment type="caution">
    <text evidence="2">The sequence shown here is derived from an EMBL/GenBank/DDBJ whole genome shotgun (WGS) entry which is preliminary data.</text>
</comment>
<dbReference type="RefSeq" id="WP_154739106.1">
    <property type="nucleotide sequence ID" value="NZ_WMBQ01000001.1"/>
</dbReference>
<sequence length="302" mass="34039">MIANILNSTFVTSLLGAGAGAWAGAYFAQRIVERGARRERLRDEVRHANSAIALALFIANTSLSLKAQHVRGMAQGYVRLRNEFGAFEDRQRSGLNPPNAEFHVPMELNTLEELVLPLDRLQLVASEKLSLPTRPSATVFTLIANAHSLNGSIRERNKCIEEFRTTAPHTHQERVQWYFAHPDGEGSVDARYASFMEAIPQQLDNCIFYSKLFIEDVAVHGERYRAALKKEFGITAPRMTTPSFAAAEAGGLMPRAEGYTEWLGMFVPLPDERLKRSRWGRRLRIAGRRLWRKVRNLSCCAL</sequence>
<proteinExistence type="predicted"/>
<keyword evidence="1" id="KW-1133">Transmembrane helix</keyword>
<dbReference type="EMBL" id="WMBQ01000001">
    <property type="protein sequence ID" value="MTD94722.1"/>
    <property type="molecule type" value="Genomic_DNA"/>
</dbReference>
<reference evidence="2 3" key="1">
    <citation type="submission" date="2019-11" db="EMBL/GenBank/DDBJ databases">
        <title>Identification of a novel strain.</title>
        <authorList>
            <person name="Xu Q."/>
            <person name="Wang G."/>
        </authorList>
    </citation>
    <scope>NUCLEOTIDE SEQUENCE [LARGE SCALE GENOMIC DNA]</scope>
    <source>
        <strain evidence="3">xq</strain>
    </source>
</reference>
<keyword evidence="1" id="KW-0812">Transmembrane</keyword>
<keyword evidence="3" id="KW-1185">Reference proteome</keyword>
<evidence type="ECO:0000313" key="3">
    <source>
        <dbReference type="Proteomes" id="UP000440694"/>
    </source>
</evidence>
<organism evidence="2 3">
    <name type="scientific">Hyphomicrobium album</name>
    <dbReference type="NCBI Taxonomy" id="2665159"/>
    <lineage>
        <taxon>Bacteria</taxon>
        <taxon>Pseudomonadati</taxon>
        <taxon>Pseudomonadota</taxon>
        <taxon>Alphaproteobacteria</taxon>
        <taxon>Hyphomicrobiales</taxon>
        <taxon>Hyphomicrobiaceae</taxon>
        <taxon>Hyphomicrobium</taxon>
    </lineage>
</organism>